<evidence type="ECO:0000313" key="5">
    <source>
        <dbReference type="EMBL" id="NIH81823.1"/>
    </source>
</evidence>
<accession>A0ABX0SZA5</accession>
<dbReference type="Pfam" id="PF20240">
    <property type="entry name" value="DUF6597"/>
    <property type="match status" value="1"/>
</dbReference>
<keyword evidence="1" id="KW-0805">Transcription regulation</keyword>
<dbReference type="InterPro" id="IPR018060">
    <property type="entry name" value="HTH_AraC"/>
</dbReference>
<keyword evidence="2" id="KW-0238">DNA-binding</keyword>
<dbReference type="Proteomes" id="UP000754495">
    <property type="component" value="Unassembled WGS sequence"/>
</dbReference>
<dbReference type="SUPFAM" id="SSF46689">
    <property type="entry name" value="Homeodomain-like"/>
    <property type="match status" value="1"/>
</dbReference>
<evidence type="ECO:0000256" key="1">
    <source>
        <dbReference type="ARBA" id="ARBA00023015"/>
    </source>
</evidence>
<dbReference type="PANTHER" id="PTHR46796:SF15">
    <property type="entry name" value="BLL1074 PROTEIN"/>
    <property type="match status" value="1"/>
</dbReference>
<dbReference type="EMBL" id="JAANOU010000001">
    <property type="protein sequence ID" value="NIH81823.1"/>
    <property type="molecule type" value="Genomic_DNA"/>
</dbReference>
<proteinExistence type="predicted"/>
<dbReference type="InterPro" id="IPR046532">
    <property type="entry name" value="DUF6597"/>
</dbReference>
<sequence length="279" mass="30614">MTGAEWAVRRPHPELRPLITRYIGYTQAGGTLRTHRALPSRHVTLVVSLAEPLHFTGLPRPGQRPIRVSAALGGLHIAPAVIAQQGFQSGVQVEIDPLALPALFRVPAAELSNQVVDLAELGPAHLPERLAAAPDWEHRFRILDDVFRRARADREPAGPSAEVAWAWRHLAAAGGLIRVADLAAEIGWSRRHFTERFRRELGVPPKQAARVLRFERAAARLRRGPADLATLAAECGFYDQAHLSNEWRALAGCSPRTWITEEFPFLPDPGATPDADTGA</sequence>
<comment type="caution">
    <text evidence="5">The sequence shown here is derived from an EMBL/GenBank/DDBJ whole genome shotgun (WGS) entry which is preliminary data.</text>
</comment>
<organism evidence="5 6">
    <name type="scientific">Amycolatopsis viridis</name>
    <dbReference type="NCBI Taxonomy" id="185678"/>
    <lineage>
        <taxon>Bacteria</taxon>
        <taxon>Bacillati</taxon>
        <taxon>Actinomycetota</taxon>
        <taxon>Actinomycetes</taxon>
        <taxon>Pseudonocardiales</taxon>
        <taxon>Pseudonocardiaceae</taxon>
        <taxon>Amycolatopsis</taxon>
    </lineage>
</organism>
<evidence type="ECO:0000313" key="6">
    <source>
        <dbReference type="Proteomes" id="UP000754495"/>
    </source>
</evidence>
<dbReference type="RefSeq" id="WP_167118165.1">
    <property type="nucleotide sequence ID" value="NZ_JAANOU010000001.1"/>
</dbReference>
<dbReference type="InterPro" id="IPR009057">
    <property type="entry name" value="Homeodomain-like_sf"/>
</dbReference>
<dbReference type="PROSITE" id="PS01124">
    <property type="entry name" value="HTH_ARAC_FAMILY_2"/>
    <property type="match status" value="1"/>
</dbReference>
<dbReference type="Pfam" id="PF12833">
    <property type="entry name" value="HTH_18"/>
    <property type="match status" value="1"/>
</dbReference>
<evidence type="ECO:0000256" key="3">
    <source>
        <dbReference type="ARBA" id="ARBA00023163"/>
    </source>
</evidence>
<name>A0ABX0SZA5_9PSEU</name>
<reference evidence="5 6" key="1">
    <citation type="submission" date="2020-03" db="EMBL/GenBank/DDBJ databases">
        <title>Sequencing the genomes of 1000 actinobacteria strains.</title>
        <authorList>
            <person name="Klenk H.-P."/>
        </authorList>
    </citation>
    <scope>NUCLEOTIDE SEQUENCE [LARGE SCALE GENOMIC DNA]</scope>
    <source>
        <strain evidence="5 6">DSM 45668</strain>
    </source>
</reference>
<protein>
    <submittedName>
        <fullName evidence="5">AraC-like DNA-binding protein</fullName>
    </submittedName>
</protein>
<keyword evidence="6" id="KW-1185">Reference proteome</keyword>
<evidence type="ECO:0000256" key="2">
    <source>
        <dbReference type="ARBA" id="ARBA00023125"/>
    </source>
</evidence>
<feature type="domain" description="HTH araC/xylS-type" evidence="4">
    <location>
        <begin position="160"/>
        <end position="261"/>
    </location>
</feature>
<dbReference type="InterPro" id="IPR050204">
    <property type="entry name" value="AraC_XylS_family_regulators"/>
</dbReference>
<gene>
    <name evidence="5" type="ORF">FHX46_004353</name>
</gene>
<dbReference type="Gene3D" id="1.10.10.60">
    <property type="entry name" value="Homeodomain-like"/>
    <property type="match status" value="1"/>
</dbReference>
<evidence type="ECO:0000259" key="4">
    <source>
        <dbReference type="PROSITE" id="PS01124"/>
    </source>
</evidence>
<keyword evidence="3" id="KW-0804">Transcription</keyword>
<dbReference type="SMART" id="SM00342">
    <property type="entry name" value="HTH_ARAC"/>
    <property type="match status" value="1"/>
</dbReference>
<dbReference type="PANTHER" id="PTHR46796">
    <property type="entry name" value="HTH-TYPE TRANSCRIPTIONAL ACTIVATOR RHAS-RELATED"/>
    <property type="match status" value="1"/>
</dbReference>